<gene>
    <name evidence="1" type="ORF">SAMN02745691_00631</name>
</gene>
<dbReference type="InterPro" id="IPR037079">
    <property type="entry name" value="AF2212/PG0164-like_sf"/>
</dbReference>
<evidence type="ECO:0000313" key="2">
    <source>
        <dbReference type="Proteomes" id="UP000184342"/>
    </source>
</evidence>
<protein>
    <recommendedName>
        <fullName evidence="3">DUF1905 domain-containing protein</fullName>
    </recommendedName>
</protein>
<dbReference type="InterPro" id="IPR015018">
    <property type="entry name" value="DUF1905"/>
</dbReference>
<dbReference type="RefSeq" id="WP_073992903.1">
    <property type="nucleotide sequence ID" value="NZ_FQYT01000005.1"/>
</dbReference>
<dbReference type="STRING" id="1122934.SAMN02745691_00631"/>
<evidence type="ECO:0008006" key="3">
    <source>
        <dbReference type="Google" id="ProtNLM"/>
    </source>
</evidence>
<dbReference type="OrthoDB" id="9800461at2"/>
<accession>A0A1M6CZU7</accession>
<dbReference type="Proteomes" id="UP000184342">
    <property type="component" value="Unassembled WGS sequence"/>
</dbReference>
<proteinExistence type="predicted"/>
<name>A0A1M6CZU7_9FIRM</name>
<dbReference type="EMBL" id="FQYT01000005">
    <property type="protein sequence ID" value="SHI66401.1"/>
    <property type="molecule type" value="Genomic_DNA"/>
</dbReference>
<organism evidence="1 2">
    <name type="scientific">Parasporobacterium paucivorans DSM 15970</name>
    <dbReference type="NCBI Taxonomy" id="1122934"/>
    <lineage>
        <taxon>Bacteria</taxon>
        <taxon>Bacillati</taxon>
        <taxon>Bacillota</taxon>
        <taxon>Clostridia</taxon>
        <taxon>Lachnospirales</taxon>
        <taxon>Lachnospiraceae</taxon>
        <taxon>Parasporobacterium</taxon>
    </lineage>
</organism>
<reference evidence="1 2" key="1">
    <citation type="submission" date="2016-11" db="EMBL/GenBank/DDBJ databases">
        <authorList>
            <person name="Jaros S."/>
            <person name="Januszkiewicz K."/>
            <person name="Wedrychowicz H."/>
        </authorList>
    </citation>
    <scope>NUCLEOTIDE SEQUENCE [LARGE SCALE GENOMIC DNA]</scope>
    <source>
        <strain evidence="1 2">DSM 15970</strain>
    </source>
</reference>
<keyword evidence="2" id="KW-1185">Reference proteome</keyword>
<dbReference type="AlphaFoldDB" id="A0A1M6CZU7"/>
<evidence type="ECO:0000313" key="1">
    <source>
        <dbReference type="EMBL" id="SHI66401.1"/>
    </source>
</evidence>
<dbReference type="Pfam" id="PF08922">
    <property type="entry name" value="DUF1905"/>
    <property type="match status" value="1"/>
</dbReference>
<sequence>MNDRVYEFEAEIKKVPDMDGAYIEIPFDVKAEFGKGRVPVRATFDGEPYTGSLVKMKTPCHIIGIRKEIRAKIGKHPGDVVKVTIRER</sequence>
<dbReference type="Gene3D" id="2.40.30.100">
    <property type="entry name" value="AF2212/PG0164-like"/>
    <property type="match status" value="1"/>
</dbReference>
<dbReference type="SUPFAM" id="SSF141694">
    <property type="entry name" value="AF2212/PG0164-like"/>
    <property type="match status" value="1"/>
</dbReference>